<keyword evidence="2" id="KW-0934">Plastid</keyword>
<feature type="domain" description="Plastid lipid-associated protein/fibrillin conserved" evidence="4">
    <location>
        <begin position="119"/>
        <end position="298"/>
    </location>
</feature>
<keyword evidence="3" id="KW-0175">Coiled coil</keyword>
<organism evidence="5 6">
    <name type="scientific">Durusdinium trenchii</name>
    <dbReference type="NCBI Taxonomy" id="1381693"/>
    <lineage>
        <taxon>Eukaryota</taxon>
        <taxon>Sar</taxon>
        <taxon>Alveolata</taxon>
        <taxon>Dinophyceae</taxon>
        <taxon>Suessiales</taxon>
        <taxon>Symbiodiniaceae</taxon>
        <taxon>Durusdinium</taxon>
    </lineage>
</organism>
<dbReference type="EMBL" id="CAXAMM010001558">
    <property type="protein sequence ID" value="CAK8992417.1"/>
    <property type="molecule type" value="Genomic_DNA"/>
</dbReference>
<dbReference type="Pfam" id="PF04755">
    <property type="entry name" value="PAP_fibrillin"/>
    <property type="match status" value="1"/>
</dbReference>
<evidence type="ECO:0000259" key="4">
    <source>
        <dbReference type="Pfam" id="PF04755"/>
    </source>
</evidence>
<accession>A0ABP0HRT6</accession>
<sequence>MASRGTFPRPRGHRHARLFAVLGLLSLGTAWSFASFARASSVGARATEGTTSSSTTTLKDDLLKRCEDFKQKQTEMWDLMDDEAETEKVKKSKKKDKASLLEAESFAAQRVQLSDELQELRAKCVEVIEELAEKNPTAQPTIGWRGYAGEPPKNSPLNGTWELLFTDAADATFKKGKRGSAKTFQEIDAELGWFINCVDFSNEKSKLRGFRVFVEGKALSDDEIELIFRKVRLLRRSRFLPEITIPLPGPGLLRAIGRLFARSKGGKVNESNRGAGFKLLYVDDDLRMHKTFDGLYFVQRRLH</sequence>
<proteinExistence type="predicted"/>
<evidence type="ECO:0000256" key="3">
    <source>
        <dbReference type="SAM" id="Coils"/>
    </source>
</evidence>
<comment type="caution">
    <text evidence="5">The sequence shown here is derived from an EMBL/GenBank/DDBJ whole genome shotgun (WGS) entry which is preliminary data.</text>
</comment>
<evidence type="ECO:0000313" key="5">
    <source>
        <dbReference type="EMBL" id="CAK8992417.1"/>
    </source>
</evidence>
<dbReference type="Proteomes" id="UP001642464">
    <property type="component" value="Unassembled WGS sequence"/>
</dbReference>
<keyword evidence="6" id="KW-1185">Reference proteome</keyword>
<dbReference type="InterPro" id="IPR006843">
    <property type="entry name" value="PAP/fibrillin_dom"/>
</dbReference>
<feature type="coiled-coil region" evidence="3">
    <location>
        <begin position="103"/>
        <end position="130"/>
    </location>
</feature>
<evidence type="ECO:0000256" key="2">
    <source>
        <dbReference type="ARBA" id="ARBA00022640"/>
    </source>
</evidence>
<evidence type="ECO:0000313" key="6">
    <source>
        <dbReference type="Proteomes" id="UP001642464"/>
    </source>
</evidence>
<protein>
    <submittedName>
        <fullName evidence="5">PAP_fibrillin domain-containing protein</fullName>
    </submittedName>
</protein>
<reference evidence="5 6" key="1">
    <citation type="submission" date="2024-02" db="EMBL/GenBank/DDBJ databases">
        <authorList>
            <person name="Chen Y."/>
            <person name="Shah S."/>
            <person name="Dougan E. K."/>
            <person name="Thang M."/>
            <person name="Chan C."/>
        </authorList>
    </citation>
    <scope>NUCLEOTIDE SEQUENCE [LARGE SCALE GENOMIC DNA]</scope>
</reference>
<evidence type="ECO:0000256" key="1">
    <source>
        <dbReference type="ARBA" id="ARBA00004474"/>
    </source>
</evidence>
<gene>
    <name evidence="5" type="ORF">SCF082_LOCUS3087</name>
</gene>
<name>A0ABP0HRT6_9DINO</name>
<comment type="subcellular location">
    <subcellularLocation>
        <location evidence="1">Plastid</location>
    </subcellularLocation>
</comment>